<dbReference type="SUPFAM" id="SSF56601">
    <property type="entry name" value="beta-lactamase/transpeptidase-like"/>
    <property type="match status" value="1"/>
</dbReference>
<keyword evidence="5" id="KW-0378">Hydrolase</keyword>
<dbReference type="FunFam" id="1.25.40.20:FF:000069">
    <property type="entry name" value="Glutaminase, isoform E"/>
    <property type="match status" value="1"/>
</dbReference>
<dbReference type="EC" id="3.5.1.2" evidence="3"/>
<keyword evidence="4" id="KW-0677">Repeat</keyword>
<feature type="domain" description="Glutaminase EF-hand" evidence="10">
    <location>
        <begin position="172"/>
        <end position="262"/>
    </location>
</feature>
<accession>A0A0V1EHQ9</accession>
<dbReference type="GO" id="GO:0006543">
    <property type="term" value="P:L-glutamine catabolic process"/>
    <property type="evidence" value="ECO:0007669"/>
    <property type="project" value="TreeGrafter"/>
</dbReference>
<comment type="caution">
    <text evidence="11">The sequence shown here is derived from an EMBL/GenBank/DDBJ whole genome shotgun (WGS) entry which is preliminary data.</text>
</comment>
<dbReference type="Pfam" id="PF12796">
    <property type="entry name" value="Ank_2"/>
    <property type="match status" value="1"/>
</dbReference>
<dbReference type="Pfam" id="PF04960">
    <property type="entry name" value="Glutaminase"/>
    <property type="match status" value="1"/>
</dbReference>
<dbReference type="SUPFAM" id="SSF48403">
    <property type="entry name" value="Ankyrin repeat"/>
    <property type="match status" value="1"/>
</dbReference>
<keyword evidence="6 9" id="KW-0040">ANK repeat</keyword>
<dbReference type="PANTHER" id="PTHR12544">
    <property type="entry name" value="GLUTAMINASE"/>
    <property type="match status" value="1"/>
</dbReference>
<dbReference type="PANTHER" id="PTHR12544:SF29">
    <property type="entry name" value="GLUTAMINASE"/>
    <property type="match status" value="1"/>
</dbReference>
<dbReference type="SMART" id="SM00248">
    <property type="entry name" value="ANK"/>
    <property type="match status" value="2"/>
</dbReference>
<organism evidence="11 12">
    <name type="scientific">Trichinella pseudospiralis</name>
    <name type="common">Parasitic roundworm</name>
    <dbReference type="NCBI Taxonomy" id="6337"/>
    <lineage>
        <taxon>Eukaryota</taxon>
        <taxon>Metazoa</taxon>
        <taxon>Ecdysozoa</taxon>
        <taxon>Nematoda</taxon>
        <taxon>Enoplea</taxon>
        <taxon>Dorylaimia</taxon>
        <taxon>Trichinellida</taxon>
        <taxon>Trichinellidae</taxon>
        <taxon>Trichinella</taxon>
    </lineage>
</organism>
<evidence type="ECO:0000259" key="10">
    <source>
        <dbReference type="Pfam" id="PF17959"/>
    </source>
</evidence>
<evidence type="ECO:0000256" key="8">
    <source>
        <dbReference type="ARBA" id="ARBA00077251"/>
    </source>
</evidence>
<dbReference type="GO" id="GO:0006537">
    <property type="term" value="P:glutamate biosynthetic process"/>
    <property type="evidence" value="ECO:0007669"/>
    <property type="project" value="TreeGrafter"/>
</dbReference>
<evidence type="ECO:0000256" key="5">
    <source>
        <dbReference type="ARBA" id="ARBA00022801"/>
    </source>
</evidence>
<sequence>MRKDYNFRHRENCLNVCLSKLEYYEDQGQGIAYFISDGFQTSIKLQFDIYAFEISLNCFLQSSYAGTLEECLKLHLSFDELLFRLIKCFNAAFAAAMKKEIRRIIMSSFDSAFDCHCSAPESAFHALCGRRLRSCIKLVMDANNGNNNHMNGYVFPYDNSKALNNPAILHSIEESIFELYKNSDGLVSVPKFLAALRNAGLQKSDPRLQRMLTKLHVAHQELVQEDTIESHNLLLDKKTFTSCISEDILLIIRALRNEFVIPNWDGFCSRVEEIFRNLSSCKLGNVATYIPQLARVNPDNWGMAVCTVDGQRRSWGDSEVRWCLQSISKAFSYGIVLDNVGDDVVHKYVGQEPSGRLFNEICLDYNNRPHNPMINAGAIIIASLIKNSETLADRFEFMINMYKKLAGYEFIGFSNTTYEQMFLSERETADRNFALAYYMREHKCFPAGVDLNDTLDLYFQLCSVEATCQSASVMAATLANGGVCPITGEKVLENRSVRDVLSLMFSCGMYDYSGQFAFKVGLPAKSGVSGSMILVIPNVMGFAIFSPRLDRLGNTVRGVQFAKTLVETFNFHNYDSLVHGDSEKIDPRRKPVEPGSLYQQHSMFAAARGNLELIKKYVLQGVCLTFADYDGRTPLHLAASGGHLEVVAFLLERCKVDAEPIDRWGNTPLDNAKQFGHENCVKYLENWVNNMHSSAISSDELNEK</sequence>
<evidence type="ECO:0000256" key="1">
    <source>
        <dbReference type="ARBA" id="ARBA00011076"/>
    </source>
</evidence>
<dbReference type="InterPro" id="IPR012338">
    <property type="entry name" value="Beta-lactam/transpept-like"/>
</dbReference>
<dbReference type="Proteomes" id="UP000054632">
    <property type="component" value="Unassembled WGS sequence"/>
</dbReference>
<dbReference type="InterPro" id="IPR041541">
    <property type="entry name" value="Glutaminase_EF-hand"/>
</dbReference>
<dbReference type="HAMAP" id="MF_00313">
    <property type="entry name" value="Glutaminase"/>
    <property type="match status" value="1"/>
</dbReference>
<gene>
    <name evidence="11" type="primary">glna-3</name>
    <name evidence="11" type="ORF">T4A_6652</name>
</gene>
<comment type="similarity">
    <text evidence="1">Belongs to the glutaminase family.</text>
</comment>
<feature type="repeat" description="ANK" evidence="9">
    <location>
        <begin position="630"/>
        <end position="653"/>
    </location>
</feature>
<dbReference type="AlphaFoldDB" id="A0A0V1EHQ9"/>
<dbReference type="Gene3D" id="1.10.238.210">
    <property type="match status" value="1"/>
</dbReference>
<proteinExistence type="inferred from homology"/>
<evidence type="ECO:0000256" key="3">
    <source>
        <dbReference type="ARBA" id="ARBA00012918"/>
    </source>
</evidence>
<dbReference type="InterPro" id="IPR002110">
    <property type="entry name" value="Ankyrin_rpt"/>
</dbReference>
<protein>
    <recommendedName>
        <fullName evidence="3">glutaminase</fullName>
        <ecNumber evidence="3">3.5.1.2</ecNumber>
    </recommendedName>
    <alternativeName>
        <fullName evidence="8">L-glutamine amidohydrolase</fullName>
    </alternativeName>
</protein>
<dbReference type="Gene3D" id="1.25.40.20">
    <property type="entry name" value="Ankyrin repeat-containing domain"/>
    <property type="match status" value="1"/>
</dbReference>
<evidence type="ECO:0000313" key="12">
    <source>
        <dbReference type="Proteomes" id="UP000054632"/>
    </source>
</evidence>
<dbReference type="InterPro" id="IPR015868">
    <property type="entry name" value="Glutaminase"/>
</dbReference>
<reference evidence="11 12" key="1">
    <citation type="submission" date="2015-01" db="EMBL/GenBank/DDBJ databases">
        <title>Evolution of Trichinella species and genotypes.</title>
        <authorList>
            <person name="Korhonen P.K."/>
            <person name="Edoardo P."/>
            <person name="Giuseppe L.R."/>
            <person name="Gasser R.B."/>
        </authorList>
    </citation>
    <scope>NUCLEOTIDE SEQUENCE [LARGE SCALE GENOMIC DNA]</scope>
    <source>
        <strain evidence="11">ISS13</strain>
    </source>
</reference>
<dbReference type="GO" id="GO:0004359">
    <property type="term" value="F:glutaminase activity"/>
    <property type="evidence" value="ECO:0007669"/>
    <property type="project" value="UniProtKB-EC"/>
</dbReference>
<evidence type="ECO:0000256" key="7">
    <source>
        <dbReference type="ARBA" id="ARBA00049534"/>
    </source>
</evidence>
<comment type="subunit">
    <text evidence="2">Homotetramer.</text>
</comment>
<dbReference type="NCBIfam" id="TIGR03814">
    <property type="entry name" value="Gln_ase"/>
    <property type="match status" value="1"/>
</dbReference>
<evidence type="ECO:0000256" key="2">
    <source>
        <dbReference type="ARBA" id="ARBA00011881"/>
    </source>
</evidence>
<evidence type="ECO:0000256" key="4">
    <source>
        <dbReference type="ARBA" id="ARBA00022737"/>
    </source>
</evidence>
<dbReference type="Gene3D" id="3.40.710.10">
    <property type="entry name" value="DD-peptidase/beta-lactamase superfamily"/>
    <property type="match status" value="1"/>
</dbReference>
<dbReference type="PROSITE" id="PS50088">
    <property type="entry name" value="ANK_REPEAT"/>
    <property type="match status" value="1"/>
</dbReference>
<dbReference type="FunFam" id="3.40.710.10:FF:000008">
    <property type="entry name" value="Glutaminase, isoform E"/>
    <property type="match status" value="1"/>
</dbReference>
<evidence type="ECO:0000313" key="11">
    <source>
        <dbReference type="EMBL" id="KRY73073.1"/>
    </source>
</evidence>
<dbReference type="EMBL" id="JYDR01000038">
    <property type="protein sequence ID" value="KRY73073.1"/>
    <property type="molecule type" value="Genomic_DNA"/>
</dbReference>
<evidence type="ECO:0000256" key="9">
    <source>
        <dbReference type="PROSITE-ProRule" id="PRU00023"/>
    </source>
</evidence>
<dbReference type="Pfam" id="PF17959">
    <property type="entry name" value="EF-hand_14"/>
    <property type="match status" value="1"/>
</dbReference>
<evidence type="ECO:0000256" key="6">
    <source>
        <dbReference type="ARBA" id="ARBA00023043"/>
    </source>
</evidence>
<comment type="catalytic activity">
    <reaction evidence="7">
        <text>L-glutamine + H2O = L-glutamate + NH4(+)</text>
        <dbReference type="Rhea" id="RHEA:15889"/>
        <dbReference type="ChEBI" id="CHEBI:15377"/>
        <dbReference type="ChEBI" id="CHEBI:28938"/>
        <dbReference type="ChEBI" id="CHEBI:29985"/>
        <dbReference type="ChEBI" id="CHEBI:58359"/>
        <dbReference type="EC" id="3.5.1.2"/>
    </reaction>
</comment>
<dbReference type="PROSITE" id="PS50297">
    <property type="entry name" value="ANK_REP_REGION"/>
    <property type="match status" value="1"/>
</dbReference>
<name>A0A0V1EHQ9_TRIPS</name>
<dbReference type="InterPro" id="IPR036770">
    <property type="entry name" value="Ankyrin_rpt-contain_sf"/>
</dbReference>